<accession>A0AAD4WIT2</accession>
<evidence type="ECO:0000313" key="1">
    <source>
        <dbReference type="EMBL" id="KAI5343916.1"/>
    </source>
</evidence>
<sequence>MPRTHSCCSAALSSQTQGDLFHYLLKLQIRLHGHQVNHPCAEAIRGDLSNNKRAVAKTCRMARSSHSNFLEHNQLLHYSPAAVACSRAHNYLPLPNGKISRSSTSISAAPQLHLGQNLPIGKATNPAASSCLAEAILPCRSCCATQPLHRPAEAAAPPKGSLPHLG</sequence>
<dbReference type="AlphaFoldDB" id="A0AAD4WIT2"/>
<dbReference type="Proteomes" id="UP001054821">
    <property type="component" value="Chromosome 2"/>
</dbReference>
<evidence type="ECO:0000313" key="2">
    <source>
        <dbReference type="Proteomes" id="UP001054821"/>
    </source>
</evidence>
<name>A0AAD4WIT2_PRUDU</name>
<organism evidence="1 2">
    <name type="scientific">Prunus dulcis</name>
    <name type="common">Almond</name>
    <name type="synonym">Amygdalus dulcis</name>
    <dbReference type="NCBI Taxonomy" id="3755"/>
    <lineage>
        <taxon>Eukaryota</taxon>
        <taxon>Viridiplantae</taxon>
        <taxon>Streptophyta</taxon>
        <taxon>Embryophyta</taxon>
        <taxon>Tracheophyta</taxon>
        <taxon>Spermatophyta</taxon>
        <taxon>Magnoliopsida</taxon>
        <taxon>eudicotyledons</taxon>
        <taxon>Gunneridae</taxon>
        <taxon>Pentapetalae</taxon>
        <taxon>rosids</taxon>
        <taxon>fabids</taxon>
        <taxon>Rosales</taxon>
        <taxon>Rosaceae</taxon>
        <taxon>Amygdaloideae</taxon>
        <taxon>Amygdaleae</taxon>
        <taxon>Prunus</taxon>
    </lineage>
</organism>
<reference evidence="1 2" key="1">
    <citation type="journal article" date="2022" name="G3 (Bethesda)">
        <title>Whole-genome sequence and methylome profiling of the almond [Prunus dulcis (Mill.) D.A. Webb] cultivar 'Nonpareil'.</title>
        <authorList>
            <person name="D'Amico-Willman K.M."/>
            <person name="Ouma W.Z."/>
            <person name="Meulia T."/>
            <person name="Sideli G.M."/>
            <person name="Gradziel T.M."/>
            <person name="Fresnedo-Ramirez J."/>
        </authorList>
    </citation>
    <scope>NUCLEOTIDE SEQUENCE [LARGE SCALE GENOMIC DNA]</scope>
    <source>
        <strain evidence="1">Clone GOH B32 T37-40</strain>
    </source>
</reference>
<protein>
    <submittedName>
        <fullName evidence="1">Uncharacterized protein</fullName>
    </submittedName>
</protein>
<proteinExistence type="predicted"/>
<dbReference type="EMBL" id="JAJFAZ020000002">
    <property type="protein sequence ID" value="KAI5343916.1"/>
    <property type="molecule type" value="Genomic_DNA"/>
</dbReference>
<comment type="caution">
    <text evidence="1">The sequence shown here is derived from an EMBL/GenBank/DDBJ whole genome shotgun (WGS) entry which is preliminary data.</text>
</comment>
<gene>
    <name evidence="1" type="ORF">L3X38_011792</name>
</gene>
<keyword evidence="2" id="KW-1185">Reference proteome</keyword>